<accession>A0A9N7UFJ3</accession>
<feature type="compositionally biased region" description="Low complexity" evidence="1">
    <location>
        <begin position="82"/>
        <end position="91"/>
    </location>
</feature>
<dbReference type="EMBL" id="CADEAL010001302">
    <property type="protein sequence ID" value="CAB1431079.1"/>
    <property type="molecule type" value="Genomic_DNA"/>
</dbReference>
<reference evidence="2" key="1">
    <citation type="submission" date="2020-03" db="EMBL/GenBank/DDBJ databases">
        <authorList>
            <person name="Weist P."/>
        </authorList>
    </citation>
    <scope>NUCLEOTIDE SEQUENCE</scope>
</reference>
<comment type="caution">
    <text evidence="2">The sequence shown here is derived from an EMBL/GenBank/DDBJ whole genome shotgun (WGS) entry which is preliminary data.</text>
</comment>
<dbReference type="AlphaFoldDB" id="A0A9N7UFJ3"/>
<gene>
    <name evidence="2" type="ORF">PLEPLA_LOCUS19075</name>
</gene>
<protein>
    <submittedName>
        <fullName evidence="2">Uncharacterized protein</fullName>
    </submittedName>
</protein>
<keyword evidence="3" id="KW-1185">Reference proteome</keyword>
<organism evidence="2 3">
    <name type="scientific">Pleuronectes platessa</name>
    <name type="common">European plaice</name>
    <dbReference type="NCBI Taxonomy" id="8262"/>
    <lineage>
        <taxon>Eukaryota</taxon>
        <taxon>Metazoa</taxon>
        <taxon>Chordata</taxon>
        <taxon>Craniata</taxon>
        <taxon>Vertebrata</taxon>
        <taxon>Euteleostomi</taxon>
        <taxon>Actinopterygii</taxon>
        <taxon>Neopterygii</taxon>
        <taxon>Teleostei</taxon>
        <taxon>Neoteleostei</taxon>
        <taxon>Acanthomorphata</taxon>
        <taxon>Carangaria</taxon>
        <taxon>Pleuronectiformes</taxon>
        <taxon>Pleuronectoidei</taxon>
        <taxon>Pleuronectidae</taxon>
        <taxon>Pleuronectes</taxon>
    </lineage>
</organism>
<feature type="region of interest" description="Disordered" evidence="1">
    <location>
        <begin position="1"/>
        <end position="38"/>
    </location>
</feature>
<feature type="compositionally biased region" description="Basic and acidic residues" evidence="1">
    <location>
        <begin position="1"/>
        <end position="11"/>
    </location>
</feature>
<proteinExistence type="predicted"/>
<feature type="region of interest" description="Disordered" evidence="1">
    <location>
        <begin position="53"/>
        <end position="95"/>
    </location>
</feature>
<dbReference type="Proteomes" id="UP001153269">
    <property type="component" value="Unassembled WGS sequence"/>
</dbReference>
<evidence type="ECO:0000313" key="2">
    <source>
        <dbReference type="EMBL" id="CAB1431079.1"/>
    </source>
</evidence>
<feature type="region of interest" description="Disordered" evidence="1">
    <location>
        <begin position="107"/>
        <end position="142"/>
    </location>
</feature>
<evidence type="ECO:0000313" key="3">
    <source>
        <dbReference type="Proteomes" id="UP001153269"/>
    </source>
</evidence>
<name>A0A9N7UFJ3_PLEPL</name>
<evidence type="ECO:0000256" key="1">
    <source>
        <dbReference type="SAM" id="MobiDB-lite"/>
    </source>
</evidence>
<sequence length="142" mass="15425">MDPCEQKDIKTEALSPYFTKDVDISPPTQPHLSPPLSRDNYVQALSSFSSLKRRLPSRHREADLLQSSNSAAHPLLHPPPSATISPTTPRPLGGIDGLLLTVHTAARSCSDQGQPNIGRKREEHRGGQRSCILESAAWQGGS</sequence>